<protein>
    <submittedName>
        <fullName evidence="2">Uncharacterized protein</fullName>
    </submittedName>
</protein>
<sequence>LFLHHGQAKEGGARSQGVAQMRPHRLPPTSGRRSTLEPSGGSFARTQEKWLSPLPPPHRSPDIGMMVEMARQPPNLDNLMNEGIAFIINRFKSEIPKCPIGQRPVMIGRRKAAYDTVDKVMKRLDLIMN</sequence>
<dbReference type="Proteomes" id="UP001159405">
    <property type="component" value="Unassembled WGS sequence"/>
</dbReference>
<evidence type="ECO:0000313" key="3">
    <source>
        <dbReference type="Proteomes" id="UP001159405"/>
    </source>
</evidence>
<organism evidence="2 3">
    <name type="scientific">Porites lobata</name>
    <dbReference type="NCBI Taxonomy" id="104759"/>
    <lineage>
        <taxon>Eukaryota</taxon>
        <taxon>Metazoa</taxon>
        <taxon>Cnidaria</taxon>
        <taxon>Anthozoa</taxon>
        <taxon>Hexacorallia</taxon>
        <taxon>Scleractinia</taxon>
        <taxon>Fungiina</taxon>
        <taxon>Poritidae</taxon>
        <taxon>Porites</taxon>
    </lineage>
</organism>
<keyword evidence="3" id="KW-1185">Reference proteome</keyword>
<reference evidence="2 3" key="1">
    <citation type="submission" date="2022-05" db="EMBL/GenBank/DDBJ databases">
        <authorList>
            <consortium name="Genoscope - CEA"/>
            <person name="William W."/>
        </authorList>
    </citation>
    <scope>NUCLEOTIDE SEQUENCE [LARGE SCALE GENOMIC DNA]</scope>
</reference>
<evidence type="ECO:0000313" key="2">
    <source>
        <dbReference type="EMBL" id="CAH3185511.1"/>
    </source>
</evidence>
<feature type="non-terminal residue" evidence="2">
    <location>
        <position position="129"/>
    </location>
</feature>
<accession>A0ABN8S462</accession>
<proteinExistence type="predicted"/>
<comment type="caution">
    <text evidence="2">The sequence shown here is derived from an EMBL/GenBank/DDBJ whole genome shotgun (WGS) entry which is preliminary data.</text>
</comment>
<feature type="region of interest" description="Disordered" evidence="1">
    <location>
        <begin position="1"/>
        <end position="63"/>
    </location>
</feature>
<dbReference type="EMBL" id="CALNXK010000430">
    <property type="protein sequence ID" value="CAH3185511.1"/>
    <property type="molecule type" value="Genomic_DNA"/>
</dbReference>
<evidence type="ECO:0000256" key="1">
    <source>
        <dbReference type="SAM" id="MobiDB-lite"/>
    </source>
</evidence>
<gene>
    <name evidence="2" type="ORF">PLOB_00032969</name>
</gene>
<feature type="non-terminal residue" evidence="2">
    <location>
        <position position="1"/>
    </location>
</feature>
<name>A0ABN8S462_9CNID</name>